<evidence type="ECO:0000256" key="1">
    <source>
        <dbReference type="ARBA" id="ARBA00023015"/>
    </source>
</evidence>
<feature type="domain" description="HTH tetR-type" evidence="5">
    <location>
        <begin position="8"/>
        <end position="68"/>
    </location>
</feature>
<dbReference type="InterPro" id="IPR036271">
    <property type="entry name" value="Tet_transcr_reg_TetR-rel_C_sf"/>
</dbReference>
<reference evidence="7" key="1">
    <citation type="journal article" date="2019" name="Int. J. Syst. Evol. Microbiol.">
        <title>The Global Catalogue of Microorganisms (GCM) 10K type strain sequencing project: providing services to taxonomists for standard genome sequencing and annotation.</title>
        <authorList>
            <consortium name="The Broad Institute Genomics Platform"/>
            <consortium name="The Broad Institute Genome Sequencing Center for Infectious Disease"/>
            <person name="Wu L."/>
            <person name="Ma J."/>
        </authorList>
    </citation>
    <scope>NUCLEOTIDE SEQUENCE [LARGE SCALE GENOMIC DNA]</scope>
    <source>
        <strain evidence="7">CGMCC 4.1467</strain>
    </source>
</reference>
<evidence type="ECO:0000256" key="4">
    <source>
        <dbReference type="PROSITE-ProRule" id="PRU00335"/>
    </source>
</evidence>
<evidence type="ECO:0000256" key="3">
    <source>
        <dbReference type="ARBA" id="ARBA00023163"/>
    </source>
</evidence>
<dbReference type="EMBL" id="JBHTBS010000005">
    <property type="protein sequence ID" value="MFC7337922.1"/>
    <property type="molecule type" value="Genomic_DNA"/>
</dbReference>
<keyword evidence="3" id="KW-0804">Transcription</keyword>
<dbReference type="PANTHER" id="PTHR47506:SF1">
    <property type="entry name" value="HTH-TYPE TRANSCRIPTIONAL REGULATOR YJDC"/>
    <property type="match status" value="1"/>
</dbReference>
<dbReference type="InterPro" id="IPR009057">
    <property type="entry name" value="Homeodomain-like_sf"/>
</dbReference>
<dbReference type="InterPro" id="IPR011075">
    <property type="entry name" value="TetR_C"/>
</dbReference>
<dbReference type="RefSeq" id="WP_379712681.1">
    <property type="nucleotide sequence ID" value="NZ_JBHTBS010000005.1"/>
</dbReference>
<dbReference type="InterPro" id="IPR001647">
    <property type="entry name" value="HTH_TetR"/>
</dbReference>
<dbReference type="Gene3D" id="1.10.10.60">
    <property type="entry name" value="Homeodomain-like"/>
    <property type="match status" value="1"/>
</dbReference>
<keyword evidence="2 4" id="KW-0238">DNA-binding</keyword>
<dbReference type="PANTHER" id="PTHR47506">
    <property type="entry name" value="TRANSCRIPTIONAL REGULATORY PROTEIN"/>
    <property type="match status" value="1"/>
</dbReference>
<name>A0ABW2L9Q3_9BACT</name>
<accession>A0ABW2L9Q3</accession>
<dbReference type="SUPFAM" id="SSF46689">
    <property type="entry name" value="Homeodomain-like"/>
    <property type="match status" value="1"/>
</dbReference>
<organism evidence="6 7">
    <name type="scientific">Haloferula chungangensis</name>
    <dbReference type="NCBI Taxonomy" id="1048331"/>
    <lineage>
        <taxon>Bacteria</taxon>
        <taxon>Pseudomonadati</taxon>
        <taxon>Verrucomicrobiota</taxon>
        <taxon>Verrucomicrobiia</taxon>
        <taxon>Verrucomicrobiales</taxon>
        <taxon>Verrucomicrobiaceae</taxon>
        <taxon>Haloferula</taxon>
    </lineage>
</organism>
<dbReference type="Pfam" id="PF16925">
    <property type="entry name" value="TetR_C_13"/>
    <property type="match status" value="1"/>
</dbReference>
<dbReference type="Proteomes" id="UP001596472">
    <property type="component" value="Unassembled WGS sequence"/>
</dbReference>
<feature type="DNA-binding region" description="H-T-H motif" evidence="4">
    <location>
        <begin position="31"/>
        <end position="50"/>
    </location>
</feature>
<dbReference type="PROSITE" id="PS50977">
    <property type="entry name" value="HTH_TETR_2"/>
    <property type="match status" value="1"/>
</dbReference>
<dbReference type="SUPFAM" id="SSF48498">
    <property type="entry name" value="Tetracyclin repressor-like, C-terminal domain"/>
    <property type="match status" value="1"/>
</dbReference>
<proteinExistence type="predicted"/>
<evidence type="ECO:0000313" key="6">
    <source>
        <dbReference type="EMBL" id="MFC7337922.1"/>
    </source>
</evidence>
<keyword evidence="7" id="KW-1185">Reference proteome</keyword>
<evidence type="ECO:0000259" key="5">
    <source>
        <dbReference type="PROSITE" id="PS50977"/>
    </source>
</evidence>
<dbReference type="Pfam" id="PF00440">
    <property type="entry name" value="TetR_N"/>
    <property type="match status" value="1"/>
</dbReference>
<evidence type="ECO:0000256" key="2">
    <source>
        <dbReference type="ARBA" id="ARBA00023125"/>
    </source>
</evidence>
<dbReference type="Gene3D" id="1.10.357.10">
    <property type="entry name" value="Tetracycline Repressor, domain 2"/>
    <property type="match status" value="1"/>
</dbReference>
<keyword evidence="1" id="KW-0805">Transcription regulation</keyword>
<evidence type="ECO:0000313" key="7">
    <source>
        <dbReference type="Proteomes" id="UP001596472"/>
    </source>
</evidence>
<protein>
    <submittedName>
        <fullName evidence="6">TetR/AcrR family transcriptional regulator</fullName>
    </submittedName>
</protein>
<sequence length="193" mass="21643">MKRGRPREFDAEEVLERGVEFFWTHGYRGAGLTELLKHLGIGRQSFYDSFGNKREFYQKAIDHYRSTRLAHVLGILQGPGSPLENVRTAVRFFEALARDEKQRGCFVANAMLEMQSEDDELRGFLDETMGMLENGYRDALTKAKKQGELKAGDPKALARALTNSSIGLAVTGRLGQSHEVIADIYAGTLAMLR</sequence>
<comment type="caution">
    <text evidence="6">The sequence shown here is derived from an EMBL/GenBank/DDBJ whole genome shotgun (WGS) entry which is preliminary data.</text>
</comment>
<gene>
    <name evidence="6" type="ORF">ACFQY0_12090</name>
</gene>